<gene>
    <name evidence="1" type="ORF">ERS007739_04232</name>
</gene>
<name>A0A916P9C6_MYCTX</name>
<organism evidence="1 2">
    <name type="scientific">Mycobacterium tuberculosis</name>
    <dbReference type="NCBI Taxonomy" id="1773"/>
    <lineage>
        <taxon>Bacteria</taxon>
        <taxon>Bacillati</taxon>
        <taxon>Actinomycetota</taxon>
        <taxon>Actinomycetes</taxon>
        <taxon>Mycobacteriales</taxon>
        <taxon>Mycobacteriaceae</taxon>
        <taxon>Mycobacterium</taxon>
        <taxon>Mycobacterium tuberculosis complex</taxon>
    </lineage>
</organism>
<accession>A0A916P9C6</accession>
<comment type="caution">
    <text evidence="1">The sequence shown here is derived from an EMBL/GenBank/DDBJ whole genome shotgun (WGS) entry which is preliminary data.</text>
</comment>
<dbReference type="Proteomes" id="UP000039021">
    <property type="component" value="Unassembled WGS sequence"/>
</dbReference>
<dbReference type="EMBL" id="CSBK01002504">
    <property type="protein sequence ID" value="COZ89704.1"/>
    <property type="molecule type" value="Genomic_DNA"/>
</dbReference>
<proteinExistence type="predicted"/>
<evidence type="ECO:0000313" key="1">
    <source>
        <dbReference type="EMBL" id="COZ89704.1"/>
    </source>
</evidence>
<protein>
    <submittedName>
        <fullName evidence="1">Uncharacterized protein</fullName>
    </submittedName>
</protein>
<sequence>MGVTGDGHTDQLGLGGLPLRAPASGIRARLSALGHSHGGPSSFGMGFRTQVGAATIASTMTWRIPVEDGPAQFRAGVGPGRDRQFTVVAPMVVGLWDRNRRPGWQWPS</sequence>
<evidence type="ECO:0000313" key="2">
    <source>
        <dbReference type="Proteomes" id="UP000039021"/>
    </source>
</evidence>
<dbReference type="AlphaFoldDB" id="A0A916P9C6"/>
<reference evidence="2" key="1">
    <citation type="submission" date="2015-03" db="EMBL/GenBank/DDBJ databases">
        <authorList>
            <consortium name="Pathogen Informatics"/>
        </authorList>
    </citation>
    <scope>NUCLEOTIDE SEQUENCE [LARGE SCALE GENOMIC DNA]</scope>
    <source>
        <strain evidence="2">N09902308</strain>
    </source>
</reference>